<dbReference type="Gene3D" id="1.25.10.10">
    <property type="entry name" value="Leucine-rich Repeat Variant"/>
    <property type="match status" value="1"/>
</dbReference>
<feature type="compositionally biased region" description="Low complexity" evidence="1">
    <location>
        <begin position="615"/>
        <end position="630"/>
    </location>
</feature>
<dbReference type="InterPro" id="IPR016024">
    <property type="entry name" value="ARM-type_fold"/>
</dbReference>
<protein>
    <submittedName>
        <fullName evidence="2">HEAT repeat-containing protein 5A</fullName>
    </submittedName>
</protein>
<dbReference type="PANTHER" id="PTHR21663:SF0">
    <property type="entry name" value="HEAT REPEAT-CONTAINING PROTEIN 5B"/>
    <property type="match status" value="1"/>
</dbReference>
<dbReference type="PANTHER" id="PTHR21663">
    <property type="entry name" value="HYPOTHETICAL HEAT DOMAIN-CONTAINING"/>
    <property type="match status" value="1"/>
</dbReference>
<feature type="region of interest" description="Disordered" evidence="1">
    <location>
        <begin position="876"/>
        <end position="895"/>
    </location>
</feature>
<feature type="region of interest" description="Disordered" evidence="1">
    <location>
        <begin position="847"/>
        <end position="868"/>
    </location>
</feature>
<organism evidence="2 3">
    <name type="scientific">Zancudomyces culisetae</name>
    <name type="common">Gut fungus</name>
    <name type="synonym">Smittium culisetae</name>
    <dbReference type="NCBI Taxonomy" id="1213189"/>
    <lineage>
        <taxon>Eukaryota</taxon>
        <taxon>Fungi</taxon>
        <taxon>Fungi incertae sedis</taxon>
        <taxon>Zoopagomycota</taxon>
        <taxon>Kickxellomycotina</taxon>
        <taxon>Harpellomycetes</taxon>
        <taxon>Harpellales</taxon>
        <taxon>Legeriomycetaceae</taxon>
        <taxon>Zancudomyces</taxon>
    </lineage>
</organism>
<dbReference type="GO" id="GO:0008104">
    <property type="term" value="P:intracellular protein localization"/>
    <property type="evidence" value="ECO:0007669"/>
    <property type="project" value="TreeGrafter"/>
</dbReference>
<reference evidence="3" key="1">
    <citation type="submission" date="2017-01" db="EMBL/GenBank/DDBJ databases">
        <authorList>
            <person name="Wang Y."/>
            <person name="White M."/>
            <person name="Kvist S."/>
            <person name="Moncalvo J.-M."/>
        </authorList>
    </citation>
    <scope>NUCLEOTIDE SEQUENCE [LARGE SCALE GENOMIC DNA]</scope>
    <source>
        <strain evidence="3">COL-18-3</strain>
    </source>
</reference>
<keyword evidence="3" id="KW-1185">Reference proteome</keyword>
<evidence type="ECO:0000256" key="1">
    <source>
        <dbReference type="SAM" id="MobiDB-lite"/>
    </source>
</evidence>
<dbReference type="GO" id="GO:0016020">
    <property type="term" value="C:membrane"/>
    <property type="evidence" value="ECO:0007669"/>
    <property type="project" value="TreeGrafter"/>
</dbReference>
<dbReference type="InterPro" id="IPR040108">
    <property type="entry name" value="Laa1/Sip1/HEATR5"/>
</dbReference>
<feature type="region of interest" description="Disordered" evidence="1">
    <location>
        <begin position="614"/>
        <end position="644"/>
    </location>
</feature>
<dbReference type="GO" id="GO:0042147">
    <property type="term" value="P:retrograde transport, endosome to Golgi"/>
    <property type="evidence" value="ECO:0007669"/>
    <property type="project" value="TreeGrafter"/>
</dbReference>
<proteinExistence type="predicted"/>
<sequence length="1142" mass="124659">MLGLTPQRILNKPVTVELPQTIVSNKEEGGEEEQTKNQEVSIVFAERNTASLKIDMKRETLVAYHVVQLSTRNMQMHVGWTILTSFMTLIPKVLELDWVKGKMDRDWQVLWKRALAPPGTANGRAQLGVDWGVGEPQDMGKAGQIQSGVGIICGTMPWTDRSHVMQSRACAVENISELLRALVSLEEITEGRESFYDIMEEKSLGLIVRSVKNALRFAENALESPPPPAKALDLGAICGESHLMIADSILVDSGVGKSNTDTSRNPRFGGSGWREWSIVYLNGIQERDLDASDSALPCYRPIADTHLDLRNSVITCSTCLAMAGAQENFDLVSTVLRLSLYVLASSNNLIEIFREKAKFAARNVLETAVEIQSSHNFEAGVVVVKRAEQKQNIAMKKGKGEPFGGSGFGFGFGSGSGSGSGSGKGKLPARTYLVGFRNGSWGYEAEVGETSLLAQVVYSNAILPVTSQSDKADLALAYGLNYGADFTRCHFGALEFGYTKMTRWSQSISRVINKLLPIQQTQDQLSTFCGYTTLVDSCVQYVGLVLPSLDENSQLQVLQESLNRMQKLPYNSHRQGAILTNYLALMFSSARALQSKTNYNSSIETKSKKNVYAKSNGIGSSSSSSSSSSGSGNGNGGKRGRANRLGSKTVKNLFPISVARFMGDVARSALIIPSYPHRLVASEVLGLLALSTKSSGEYLTPLLDHLTHQAIRSRDRFAKAGTALALGSIYAHAGSIVASKYLQRVVVMLHSLSNDPDPLVHSWAMRALAEAASSAGFMFHPFGQITLKMAFKLYLSDSHLYPFIGETQLVSSKRVLPGWAPQEMKRSADDENKIGAAYYEHSGGIFRSNTNTNNNTNTNTNTNTNSNSNVQAKISATSAQKKGNVKTSGTESKQKTLGLGRKVAMGKDSAFHHPNSATHRYDSRDGDSALKAMGASTYLSMGVEHEWTKVCCERDLDGFDSRDGLGKLMNSVIGVMGPEIQFQPETRLKVCTLIREFLKLGQSIGVGSQRMMTRVIDLEQEELMAARKAKTKSTTTTTTNIRQNLQTNDTKAEESMISSNKQEVMGIAISTIGEKLSGNIVDLDATALTLSHAILMFQQQRMFFPNTTYDDGNRAMDMNPTSGTNYVGRTDKIVCRNDYPEL</sequence>
<dbReference type="GO" id="GO:0005794">
    <property type="term" value="C:Golgi apparatus"/>
    <property type="evidence" value="ECO:0007669"/>
    <property type="project" value="TreeGrafter"/>
</dbReference>
<feature type="compositionally biased region" description="Low complexity" evidence="1">
    <location>
        <begin position="848"/>
        <end position="868"/>
    </location>
</feature>
<dbReference type="Proteomes" id="UP000188320">
    <property type="component" value="Unassembled WGS sequence"/>
</dbReference>
<gene>
    <name evidence="2" type="ORF">AX774_g147</name>
</gene>
<dbReference type="EMBL" id="LSSK01000009">
    <property type="protein sequence ID" value="OMH86256.1"/>
    <property type="molecule type" value="Genomic_DNA"/>
</dbReference>
<dbReference type="GO" id="GO:0006897">
    <property type="term" value="P:endocytosis"/>
    <property type="evidence" value="ECO:0007669"/>
    <property type="project" value="TreeGrafter"/>
</dbReference>
<dbReference type="GO" id="GO:0005829">
    <property type="term" value="C:cytosol"/>
    <property type="evidence" value="ECO:0007669"/>
    <property type="project" value="GOC"/>
</dbReference>
<dbReference type="InterPro" id="IPR011989">
    <property type="entry name" value="ARM-like"/>
</dbReference>
<dbReference type="AlphaFoldDB" id="A0A1R1PZ85"/>
<name>A0A1R1PZ85_ZANCU</name>
<feature type="compositionally biased region" description="Polar residues" evidence="1">
    <location>
        <begin position="876"/>
        <end position="891"/>
    </location>
</feature>
<evidence type="ECO:0000313" key="2">
    <source>
        <dbReference type="EMBL" id="OMH86256.1"/>
    </source>
</evidence>
<dbReference type="SUPFAM" id="SSF48371">
    <property type="entry name" value="ARM repeat"/>
    <property type="match status" value="1"/>
</dbReference>
<comment type="caution">
    <text evidence="2">The sequence shown here is derived from an EMBL/GenBank/DDBJ whole genome shotgun (WGS) entry which is preliminary data.</text>
</comment>
<dbReference type="OrthoDB" id="192608at2759"/>
<dbReference type="GO" id="GO:0030139">
    <property type="term" value="C:endocytic vesicle"/>
    <property type="evidence" value="ECO:0007669"/>
    <property type="project" value="TreeGrafter"/>
</dbReference>
<evidence type="ECO:0000313" key="3">
    <source>
        <dbReference type="Proteomes" id="UP000188320"/>
    </source>
</evidence>
<accession>A0A1R1PZ85</accession>